<dbReference type="AlphaFoldDB" id="A0A8T0F150"/>
<organism evidence="2 3">
    <name type="scientific">Argiope bruennichi</name>
    <name type="common">Wasp spider</name>
    <name type="synonym">Aranea bruennichi</name>
    <dbReference type="NCBI Taxonomy" id="94029"/>
    <lineage>
        <taxon>Eukaryota</taxon>
        <taxon>Metazoa</taxon>
        <taxon>Ecdysozoa</taxon>
        <taxon>Arthropoda</taxon>
        <taxon>Chelicerata</taxon>
        <taxon>Arachnida</taxon>
        <taxon>Araneae</taxon>
        <taxon>Araneomorphae</taxon>
        <taxon>Entelegynae</taxon>
        <taxon>Araneoidea</taxon>
        <taxon>Araneidae</taxon>
        <taxon>Argiope</taxon>
    </lineage>
</organism>
<dbReference type="Proteomes" id="UP000807504">
    <property type="component" value="Unassembled WGS sequence"/>
</dbReference>
<dbReference type="PANTHER" id="PTHR44490:SF1">
    <property type="entry name" value="EUKARYOTIC TRANSLATION ELONGATION FACTOR 1 EPSILON-1"/>
    <property type="match status" value="1"/>
</dbReference>
<evidence type="ECO:0000313" key="3">
    <source>
        <dbReference type="Proteomes" id="UP000807504"/>
    </source>
</evidence>
<keyword evidence="3" id="KW-1185">Reference proteome</keyword>
<dbReference type="Pfam" id="PF21972">
    <property type="entry name" value="Arc1p_N_like"/>
    <property type="match status" value="1"/>
</dbReference>
<dbReference type="InterPro" id="IPR036282">
    <property type="entry name" value="Glutathione-S-Trfase_C_sf"/>
</dbReference>
<evidence type="ECO:0000313" key="2">
    <source>
        <dbReference type="EMBL" id="KAF8782638.1"/>
    </source>
</evidence>
<reference evidence="2" key="2">
    <citation type="submission" date="2020-06" db="EMBL/GenBank/DDBJ databases">
        <authorList>
            <person name="Sheffer M."/>
        </authorList>
    </citation>
    <scope>NUCLEOTIDE SEQUENCE</scope>
</reference>
<dbReference type="PANTHER" id="PTHR44490">
    <property type="entry name" value="EUKARYOTIC TRANSLATION ELONGATION FACTOR 1 EPSILON-1"/>
    <property type="match status" value="1"/>
</dbReference>
<dbReference type="EMBL" id="JABXBU010001863">
    <property type="protein sequence ID" value="KAF8782638.1"/>
    <property type="molecule type" value="Genomic_DNA"/>
</dbReference>
<name>A0A8T0F150_ARGBR</name>
<protein>
    <submittedName>
        <fullName evidence="2">Eukaryotic translation elongation factor 1 like protein</fullName>
    </submittedName>
</protein>
<dbReference type="PROSITE" id="PS50405">
    <property type="entry name" value="GST_CTER"/>
    <property type="match status" value="1"/>
</dbReference>
<dbReference type="GO" id="GO:0043517">
    <property type="term" value="P:positive regulation of DNA damage response, signal transduction by p53 class mediator"/>
    <property type="evidence" value="ECO:0007669"/>
    <property type="project" value="InterPro"/>
</dbReference>
<proteinExistence type="predicted"/>
<reference evidence="2" key="1">
    <citation type="journal article" date="2020" name="bioRxiv">
        <title>Chromosome-level reference genome of the European wasp spider Argiope bruennichi: a resource for studies on range expansion and evolutionary adaptation.</title>
        <authorList>
            <person name="Sheffer M.M."/>
            <person name="Hoppe A."/>
            <person name="Krehenwinkel H."/>
            <person name="Uhl G."/>
            <person name="Kuss A.W."/>
            <person name="Jensen L."/>
            <person name="Jensen C."/>
            <person name="Gillespie R.G."/>
            <person name="Hoff K.J."/>
            <person name="Prost S."/>
        </authorList>
    </citation>
    <scope>NUCLEOTIDE SEQUENCE</scope>
</reference>
<keyword evidence="2" id="KW-0251">Elongation factor</keyword>
<dbReference type="InterPro" id="IPR042450">
    <property type="entry name" value="EEF1E1"/>
</dbReference>
<dbReference type="InterPro" id="IPR053836">
    <property type="entry name" value="Arc1-like_N"/>
</dbReference>
<dbReference type="InterPro" id="IPR010987">
    <property type="entry name" value="Glutathione-S-Trfase_C-like"/>
</dbReference>
<dbReference type="GO" id="GO:0005634">
    <property type="term" value="C:nucleus"/>
    <property type="evidence" value="ECO:0007669"/>
    <property type="project" value="TreeGrafter"/>
</dbReference>
<dbReference type="GO" id="GO:0017101">
    <property type="term" value="C:aminoacyl-tRNA synthetase multienzyme complex"/>
    <property type="evidence" value="ECO:0007669"/>
    <property type="project" value="InterPro"/>
</dbReference>
<accession>A0A8T0F150</accession>
<evidence type="ECO:0000259" key="1">
    <source>
        <dbReference type="PROSITE" id="PS50405"/>
    </source>
</evidence>
<dbReference type="GO" id="GO:0003746">
    <property type="term" value="F:translation elongation factor activity"/>
    <property type="evidence" value="ECO:0007669"/>
    <property type="project" value="UniProtKB-KW"/>
</dbReference>
<dbReference type="Gene3D" id="1.20.1050.10">
    <property type="match status" value="1"/>
</dbReference>
<dbReference type="GO" id="GO:0005737">
    <property type="term" value="C:cytoplasm"/>
    <property type="evidence" value="ECO:0007669"/>
    <property type="project" value="TreeGrafter"/>
</dbReference>
<keyword evidence="2" id="KW-0648">Protein biosynthesis</keyword>
<dbReference type="SUPFAM" id="SSF47616">
    <property type="entry name" value="GST C-terminal domain-like"/>
    <property type="match status" value="1"/>
</dbReference>
<feature type="domain" description="GST C-terminal" evidence="1">
    <location>
        <begin position="6"/>
        <end position="163"/>
    </location>
</feature>
<sequence>MDPTKILMDAGRILKINNSFFTTRSKPEDIKLKTDDGQVINCFIPAVLYIGQASCRNGFIGSTKEEQASVYQWLEYCLLKSQSPSNEILKELNAFLQDKVYFVGNKFTIVDLIMYLSLQEIYSKMTFQDKELYSNLSRWFRLVQNDACLQKLYPKICFAKTKLYS</sequence>
<gene>
    <name evidence="2" type="ORF">HNY73_012902</name>
</gene>
<comment type="caution">
    <text evidence="2">The sequence shown here is derived from an EMBL/GenBank/DDBJ whole genome shotgun (WGS) entry which is preliminary data.</text>
</comment>